<sequence length="152" mass="16526">RIHINRKMASYKLWGLRFSSGAVACMLTIAIIQLLLGIANAVIGNVYTGCFVDGDEDQQVCVDLTGVAVNGYVLIAVAIFLLIMSAKAYANPCSTEHQPLLANPQYLQTSQAYQVYNTNPQPNMSAVPVSVCVSQEGTKQGQDSFPQYTIYN</sequence>
<dbReference type="EMBL" id="CAXKWB010009702">
    <property type="protein sequence ID" value="CAL4095767.1"/>
    <property type="molecule type" value="Genomic_DNA"/>
</dbReference>
<keyword evidence="1" id="KW-0812">Transmembrane</keyword>
<feature type="transmembrane region" description="Helical" evidence="1">
    <location>
        <begin position="21"/>
        <end position="44"/>
    </location>
</feature>
<feature type="non-terminal residue" evidence="2">
    <location>
        <position position="1"/>
    </location>
</feature>
<dbReference type="Proteomes" id="UP001497623">
    <property type="component" value="Unassembled WGS sequence"/>
</dbReference>
<keyword evidence="3" id="KW-1185">Reference proteome</keyword>
<evidence type="ECO:0000256" key="1">
    <source>
        <dbReference type="SAM" id="Phobius"/>
    </source>
</evidence>
<keyword evidence="1" id="KW-0472">Membrane</keyword>
<protein>
    <submittedName>
        <fullName evidence="2">Uncharacterized protein</fullName>
    </submittedName>
</protein>
<comment type="caution">
    <text evidence="2">The sequence shown here is derived from an EMBL/GenBank/DDBJ whole genome shotgun (WGS) entry which is preliminary data.</text>
</comment>
<reference evidence="2 3" key="1">
    <citation type="submission" date="2024-05" db="EMBL/GenBank/DDBJ databases">
        <authorList>
            <person name="Wallberg A."/>
        </authorList>
    </citation>
    <scope>NUCLEOTIDE SEQUENCE [LARGE SCALE GENOMIC DNA]</scope>
</reference>
<evidence type="ECO:0000313" key="2">
    <source>
        <dbReference type="EMBL" id="CAL4095767.1"/>
    </source>
</evidence>
<accession>A0AAV2QUR7</accession>
<gene>
    <name evidence="2" type="ORF">MNOR_LOCUS15484</name>
</gene>
<keyword evidence="1" id="KW-1133">Transmembrane helix</keyword>
<organism evidence="2 3">
    <name type="scientific">Meganyctiphanes norvegica</name>
    <name type="common">Northern krill</name>
    <name type="synonym">Thysanopoda norvegica</name>
    <dbReference type="NCBI Taxonomy" id="48144"/>
    <lineage>
        <taxon>Eukaryota</taxon>
        <taxon>Metazoa</taxon>
        <taxon>Ecdysozoa</taxon>
        <taxon>Arthropoda</taxon>
        <taxon>Crustacea</taxon>
        <taxon>Multicrustacea</taxon>
        <taxon>Malacostraca</taxon>
        <taxon>Eumalacostraca</taxon>
        <taxon>Eucarida</taxon>
        <taxon>Euphausiacea</taxon>
        <taxon>Euphausiidae</taxon>
        <taxon>Meganyctiphanes</taxon>
    </lineage>
</organism>
<feature type="transmembrane region" description="Helical" evidence="1">
    <location>
        <begin position="64"/>
        <end position="84"/>
    </location>
</feature>
<proteinExistence type="predicted"/>
<name>A0AAV2QUR7_MEGNR</name>
<dbReference type="AlphaFoldDB" id="A0AAV2QUR7"/>
<evidence type="ECO:0000313" key="3">
    <source>
        <dbReference type="Proteomes" id="UP001497623"/>
    </source>
</evidence>